<accession>A0A450TNG8</accession>
<dbReference type="AlphaFoldDB" id="A0A450TNG8"/>
<gene>
    <name evidence="2" type="ORF">BECKFM1743A_GA0114220_105062</name>
    <name evidence="3" type="ORF">BECKFM1743B_GA0114221_104972</name>
    <name evidence="1" type="ORF">BECKFM1743C_GA0114222_105162</name>
</gene>
<dbReference type="Pfam" id="PF03683">
    <property type="entry name" value="UPF0175"/>
    <property type="match status" value="1"/>
</dbReference>
<reference evidence="2" key="1">
    <citation type="submission" date="2019-02" db="EMBL/GenBank/DDBJ databases">
        <authorList>
            <person name="Gruber-Vodicka R. H."/>
            <person name="Seah K. B. B."/>
        </authorList>
    </citation>
    <scope>NUCLEOTIDE SEQUENCE</scope>
    <source>
        <strain evidence="2">BECK_BZ163</strain>
        <strain evidence="3">BECK_BZ164</strain>
        <strain evidence="1">BECK_BZ165</strain>
    </source>
</reference>
<evidence type="ECO:0000313" key="2">
    <source>
        <dbReference type="EMBL" id="VFJ69329.1"/>
    </source>
</evidence>
<evidence type="ECO:0000313" key="1">
    <source>
        <dbReference type="EMBL" id="VFJ69259.1"/>
    </source>
</evidence>
<sequence>MQIVVDVPDRYFPDIPVTELAERLKLSTALLMFRIGQLSAGAACEFAGVDRYTFFTACAQYDIPVIDYDGDELDTELETLKKQIHPSC</sequence>
<name>A0A450TNG8_9GAMM</name>
<evidence type="ECO:0000313" key="3">
    <source>
        <dbReference type="EMBL" id="VFK17682.1"/>
    </source>
</evidence>
<dbReference type="InterPro" id="IPR005368">
    <property type="entry name" value="UPF0175"/>
</dbReference>
<organism evidence="2">
    <name type="scientific">Candidatus Kentrum sp. FM</name>
    <dbReference type="NCBI Taxonomy" id="2126340"/>
    <lineage>
        <taxon>Bacteria</taxon>
        <taxon>Pseudomonadati</taxon>
        <taxon>Pseudomonadota</taxon>
        <taxon>Gammaproteobacteria</taxon>
        <taxon>Candidatus Kentrum</taxon>
    </lineage>
</organism>
<proteinExistence type="predicted"/>
<dbReference type="EMBL" id="CAADFL010000497">
    <property type="protein sequence ID" value="VFK17682.1"/>
    <property type="molecule type" value="Genomic_DNA"/>
</dbReference>
<protein>
    <submittedName>
        <fullName evidence="2">Uncharacterized protein</fullName>
    </submittedName>
</protein>
<dbReference type="EMBL" id="CAADEZ010000506">
    <property type="protein sequence ID" value="VFJ69329.1"/>
    <property type="molecule type" value="Genomic_DNA"/>
</dbReference>
<dbReference type="EMBL" id="CAADFA010000516">
    <property type="protein sequence ID" value="VFJ69259.1"/>
    <property type="molecule type" value="Genomic_DNA"/>
</dbReference>